<dbReference type="AlphaFoldDB" id="A0A917CWF7"/>
<evidence type="ECO:0000259" key="4">
    <source>
        <dbReference type="SMART" id="SM00822"/>
    </source>
</evidence>
<dbReference type="GO" id="GO:0016491">
    <property type="term" value="F:oxidoreductase activity"/>
    <property type="evidence" value="ECO:0007669"/>
    <property type="project" value="UniProtKB-KW"/>
</dbReference>
<feature type="domain" description="Ketoreductase" evidence="4">
    <location>
        <begin position="7"/>
        <end position="191"/>
    </location>
</feature>
<dbReference type="SMART" id="SM00822">
    <property type="entry name" value="PKS_KR"/>
    <property type="match status" value="1"/>
</dbReference>
<comment type="caution">
    <text evidence="5">The sequence shown here is derived from an EMBL/GenBank/DDBJ whole genome shotgun (WGS) entry which is preliminary data.</text>
</comment>
<evidence type="ECO:0000256" key="1">
    <source>
        <dbReference type="ARBA" id="ARBA00006484"/>
    </source>
</evidence>
<dbReference type="InterPro" id="IPR036291">
    <property type="entry name" value="NAD(P)-bd_dom_sf"/>
</dbReference>
<keyword evidence="3" id="KW-0520">NAD</keyword>
<keyword evidence="6" id="KW-1185">Reference proteome</keyword>
<dbReference type="Proteomes" id="UP000654257">
    <property type="component" value="Unassembled WGS sequence"/>
</dbReference>
<evidence type="ECO:0000313" key="6">
    <source>
        <dbReference type="Proteomes" id="UP000654257"/>
    </source>
</evidence>
<protein>
    <submittedName>
        <fullName evidence="5">Short-chain dehydrogenase</fullName>
    </submittedName>
</protein>
<dbReference type="Pfam" id="PF13561">
    <property type="entry name" value="adh_short_C2"/>
    <property type="match status" value="1"/>
</dbReference>
<proteinExistence type="inferred from homology"/>
<organism evidence="5 6">
    <name type="scientific">Rhodococcoides trifolii</name>
    <dbReference type="NCBI Taxonomy" id="908250"/>
    <lineage>
        <taxon>Bacteria</taxon>
        <taxon>Bacillati</taxon>
        <taxon>Actinomycetota</taxon>
        <taxon>Actinomycetes</taxon>
        <taxon>Mycobacteriales</taxon>
        <taxon>Nocardiaceae</taxon>
        <taxon>Rhodococcoides</taxon>
    </lineage>
</organism>
<dbReference type="PANTHER" id="PTHR24321">
    <property type="entry name" value="DEHYDROGENASES, SHORT CHAIN"/>
    <property type="match status" value="1"/>
</dbReference>
<dbReference type="PROSITE" id="PS00061">
    <property type="entry name" value="ADH_SHORT"/>
    <property type="match status" value="1"/>
</dbReference>
<evidence type="ECO:0000256" key="3">
    <source>
        <dbReference type="ARBA" id="ARBA00023027"/>
    </source>
</evidence>
<sequence length="269" mass="27386">MAEMVNKVALVVGGTSGIGRASAEALLAAGASVAVCGVGDDVTRSCVESLEVAYGADRVHGSTVDVTDEVGLSTFVNQSADHFGGLDVLVCAAGIQTYGSAADTDLAAWKRTFDVNLTGAFLAVKYAVPHLRSRRGGSIVLVSSVQGFACQSDVAAYSTSKAALNALVRSIAVDEAVHGIRANAVCPASVDTPMLRASARQFSDGTDAGEQAVVDQWGAAHPLGRVARASEIGDAVAYLASERSSFITGISLPVDGGLTARLAVSLADR</sequence>
<evidence type="ECO:0000313" key="5">
    <source>
        <dbReference type="EMBL" id="GGF99986.1"/>
    </source>
</evidence>
<dbReference type="InterPro" id="IPR020904">
    <property type="entry name" value="Sc_DH/Rdtase_CS"/>
</dbReference>
<accession>A0A917CWF7</accession>
<dbReference type="SUPFAM" id="SSF51735">
    <property type="entry name" value="NAD(P)-binding Rossmann-fold domains"/>
    <property type="match status" value="1"/>
</dbReference>
<dbReference type="RefSeq" id="WP_188543761.1">
    <property type="nucleotide sequence ID" value="NZ_BMCU01000001.1"/>
</dbReference>
<dbReference type="CDD" id="cd05233">
    <property type="entry name" value="SDR_c"/>
    <property type="match status" value="1"/>
</dbReference>
<gene>
    <name evidence="5" type="ORF">GCM10007304_12400</name>
</gene>
<reference evidence="5" key="2">
    <citation type="submission" date="2020-09" db="EMBL/GenBank/DDBJ databases">
        <authorList>
            <person name="Sun Q."/>
            <person name="Sedlacek I."/>
        </authorList>
    </citation>
    <scope>NUCLEOTIDE SEQUENCE</scope>
    <source>
        <strain evidence="5">CCM 7905</strain>
    </source>
</reference>
<name>A0A917CWF7_9NOCA</name>
<keyword evidence="2" id="KW-0560">Oxidoreductase</keyword>
<dbReference type="InterPro" id="IPR002347">
    <property type="entry name" value="SDR_fam"/>
</dbReference>
<dbReference type="PRINTS" id="PR00080">
    <property type="entry name" value="SDRFAMILY"/>
</dbReference>
<dbReference type="EMBL" id="BMCU01000001">
    <property type="protein sequence ID" value="GGF99986.1"/>
    <property type="molecule type" value="Genomic_DNA"/>
</dbReference>
<dbReference type="Gene3D" id="3.40.50.720">
    <property type="entry name" value="NAD(P)-binding Rossmann-like Domain"/>
    <property type="match status" value="1"/>
</dbReference>
<dbReference type="PRINTS" id="PR00081">
    <property type="entry name" value="GDHRDH"/>
</dbReference>
<dbReference type="FunFam" id="3.40.50.720:FF:000084">
    <property type="entry name" value="Short-chain dehydrogenase reductase"/>
    <property type="match status" value="1"/>
</dbReference>
<reference evidence="5" key="1">
    <citation type="journal article" date="2014" name="Int. J. Syst. Evol. Microbiol.">
        <title>Complete genome sequence of Corynebacterium casei LMG S-19264T (=DSM 44701T), isolated from a smear-ripened cheese.</title>
        <authorList>
            <consortium name="US DOE Joint Genome Institute (JGI-PGF)"/>
            <person name="Walter F."/>
            <person name="Albersmeier A."/>
            <person name="Kalinowski J."/>
            <person name="Ruckert C."/>
        </authorList>
    </citation>
    <scope>NUCLEOTIDE SEQUENCE</scope>
    <source>
        <strain evidence="5">CCM 7905</strain>
    </source>
</reference>
<dbReference type="PANTHER" id="PTHR24321:SF8">
    <property type="entry name" value="ESTRADIOL 17-BETA-DEHYDROGENASE 8-RELATED"/>
    <property type="match status" value="1"/>
</dbReference>
<evidence type="ECO:0000256" key="2">
    <source>
        <dbReference type="ARBA" id="ARBA00023002"/>
    </source>
</evidence>
<dbReference type="InterPro" id="IPR057326">
    <property type="entry name" value="KR_dom"/>
</dbReference>
<comment type="similarity">
    <text evidence="1">Belongs to the short-chain dehydrogenases/reductases (SDR) family.</text>
</comment>